<accession>A0ACC1QLH5</accession>
<evidence type="ECO:0000313" key="2">
    <source>
        <dbReference type="Proteomes" id="UP001148737"/>
    </source>
</evidence>
<comment type="caution">
    <text evidence="1">The sequence shown here is derived from an EMBL/GenBank/DDBJ whole genome shotgun (WGS) entry which is preliminary data.</text>
</comment>
<keyword evidence="2" id="KW-1185">Reference proteome</keyword>
<gene>
    <name evidence="1" type="ORF">NLG97_g7561</name>
</gene>
<protein>
    <submittedName>
        <fullName evidence="1">Uncharacterized protein</fullName>
    </submittedName>
</protein>
<organism evidence="1 2">
    <name type="scientific">Lecanicillium saksenae</name>
    <dbReference type="NCBI Taxonomy" id="468837"/>
    <lineage>
        <taxon>Eukaryota</taxon>
        <taxon>Fungi</taxon>
        <taxon>Dikarya</taxon>
        <taxon>Ascomycota</taxon>
        <taxon>Pezizomycotina</taxon>
        <taxon>Sordariomycetes</taxon>
        <taxon>Hypocreomycetidae</taxon>
        <taxon>Hypocreales</taxon>
        <taxon>Cordycipitaceae</taxon>
        <taxon>Lecanicillium</taxon>
    </lineage>
</organism>
<sequence length="225" mass="24733">MSATSPDGTPIDLEENLRRMAAGKLYYAFTPDLIAARKRVEVAYKKFNRADEATRRELAEIWNDITQDKTPLPPKAVTEEEDEELLQDLAWVDRPIGKIDYGYNIKLGKNVYINSNSVWIDTCTITIGDRVMMGPNVHFYSGKHPIDYRVRNGTRGPESGGPITIGEDCWIGGNVTILAGVTIGRGSVIGAASVVTKDIPPESVAVGSPARVIKKVNTSKPPQYE</sequence>
<dbReference type="EMBL" id="JANAKD010001171">
    <property type="protein sequence ID" value="KAJ3482464.1"/>
    <property type="molecule type" value="Genomic_DNA"/>
</dbReference>
<reference evidence="1" key="1">
    <citation type="submission" date="2022-07" db="EMBL/GenBank/DDBJ databases">
        <title>Genome Sequence of Lecanicillium saksenae.</title>
        <authorList>
            <person name="Buettner E."/>
        </authorList>
    </citation>
    <scope>NUCLEOTIDE SEQUENCE</scope>
    <source>
        <strain evidence="1">VT-O1</strain>
    </source>
</reference>
<name>A0ACC1QLH5_9HYPO</name>
<dbReference type="Proteomes" id="UP001148737">
    <property type="component" value="Unassembled WGS sequence"/>
</dbReference>
<evidence type="ECO:0000313" key="1">
    <source>
        <dbReference type="EMBL" id="KAJ3482464.1"/>
    </source>
</evidence>
<proteinExistence type="predicted"/>